<organism evidence="1 2">
    <name type="scientific">Bosea massiliensis</name>
    <dbReference type="NCBI Taxonomy" id="151419"/>
    <lineage>
        <taxon>Bacteria</taxon>
        <taxon>Pseudomonadati</taxon>
        <taxon>Pseudomonadota</taxon>
        <taxon>Alphaproteobacteria</taxon>
        <taxon>Hyphomicrobiales</taxon>
        <taxon>Boseaceae</taxon>
        <taxon>Bosea</taxon>
    </lineage>
</organism>
<sequence length="114" mass="13296">MLTQRMKLKIESIAQSPEHMALYKLTIAGVGFLQPQKKRYEFFSHDGDFIGSAPIYRVEPFVAFMKRNFDILRDEFLVGPTEPPALTYAWRDLVDHETMSSWMNELYANPITLH</sequence>
<comment type="caution">
    <text evidence="1">The sequence shown here is derived from an EMBL/GenBank/DDBJ whole genome shotgun (WGS) entry which is preliminary data.</text>
</comment>
<proteinExistence type="predicted"/>
<accession>A0ABW0P132</accession>
<protein>
    <submittedName>
        <fullName evidence="1">Uncharacterized protein</fullName>
    </submittedName>
</protein>
<evidence type="ECO:0000313" key="2">
    <source>
        <dbReference type="Proteomes" id="UP001596060"/>
    </source>
</evidence>
<evidence type="ECO:0000313" key="1">
    <source>
        <dbReference type="EMBL" id="MFC5505373.1"/>
    </source>
</evidence>
<dbReference type="EMBL" id="JBHSLU010000017">
    <property type="protein sequence ID" value="MFC5505373.1"/>
    <property type="molecule type" value="Genomic_DNA"/>
</dbReference>
<dbReference type="RefSeq" id="WP_377816487.1">
    <property type="nucleotide sequence ID" value="NZ_JBHSLU010000017.1"/>
</dbReference>
<name>A0ABW0P132_9HYPH</name>
<gene>
    <name evidence="1" type="ORF">ACFPN9_08895</name>
</gene>
<dbReference type="Proteomes" id="UP001596060">
    <property type="component" value="Unassembled WGS sequence"/>
</dbReference>
<keyword evidence="2" id="KW-1185">Reference proteome</keyword>
<reference evidence="2" key="1">
    <citation type="journal article" date="2019" name="Int. J. Syst. Evol. Microbiol.">
        <title>The Global Catalogue of Microorganisms (GCM) 10K type strain sequencing project: providing services to taxonomists for standard genome sequencing and annotation.</title>
        <authorList>
            <consortium name="The Broad Institute Genomics Platform"/>
            <consortium name="The Broad Institute Genome Sequencing Center for Infectious Disease"/>
            <person name="Wu L."/>
            <person name="Ma J."/>
        </authorList>
    </citation>
    <scope>NUCLEOTIDE SEQUENCE [LARGE SCALE GENOMIC DNA]</scope>
    <source>
        <strain evidence="2">CCUG 43117</strain>
    </source>
</reference>